<dbReference type="RefSeq" id="WP_269033230.1">
    <property type="nucleotide sequence ID" value="NZ_CP114040.1"/>
</dbReference>
<accession>A0ABY7GVC3</accession>
<dbReference type="Proteomes" id="UP001164459">
    <property type="component" value="Chromosome"/>
</dbReference>
<gene>
    <name evidence="2" type="ORF">O0S08_32340</name>
</gene>
<evidence type="ECO:0000256" key="1">
    <source>
        <dbReference type="SAM" id="MobiDB-lite"/>
    </source>
</evidence>
<proteinExistence type="predicted"/>
<sequence>MGMSNLPGADGRRGESAAAASSPSEYMIPMPGSPAGRTGPAKPFTVHIIQPLAELTECKADSELWLAGAATHVLGGFSPAHTLLPPAPPPFLESGIPVQPNLPVRAARLRSGAAYPQARLAAVVSEVAIVRPRANAYLDTVRKQLLSPWQGQYGFVDDYGYVVDRKIPEGTPMTIGEGGLHTAIAIIALVTGNYEPDAWEAQSVNPAVEKFLDTLATHSWGNQDGFGRKHPIRHPDDYDWDKNGKRLRNSPMTKDSFGAIMAACNYAYHCPNSSPAVRAKAKDLVQKWMDYLVIHQWRLHSSTHPSYLEGEWEEKDDQYANLFSGPNQEPKAHKGPEAFLLFPHEVYALKTVGAALGLSTAQIRPWEVDLPVGLGQTVVDMVAPYLANLAAHYLGGVLSSLKIEIPYSIDFGTEPVWALNDALVIDPLPAEVQDKVVEQFRNVLADAIREVFRLYFLGEFQEAELAGIAVNAILDQMPDTLGKDSWRSVLMRAMEALDRWLDADGIIEVFTFVLSLQLLKKFNKADVTSYTAWSFVAEMENSREMTALLTPFVQEFWGGIRTHGNPNGLWAWLARDMARVDEQIALFEANDPARWDNFAYGSTKFDEWMVSPNEGERASPRIDYLVIAGLVEKGLPKSLVETAVDWWSTFAGEANKAVDALIKAIKEKFEAAGSYVREIIHASGERLREIWEANGRYTREIVKAGGQVVDRLISELGGEVRRWLYTAEGVLEHFIRWENLLPDGSLSDSEIVERIIRSAQGVLERWTYRAEHVFESYHRWWRSAVDGTVAAIDNVERQIRDLSGLLTAVTWSTSGVFETSRRWWRSTVNGAAEAQDLVEMTVREASGALTRWTWSAAGHVFETTTKWWRSASDGAAQAGDLIEKTVRDVSGVLDRWIWSPGKVLQRHTKWWRSAVDGSAVGADLAESVVRDAAGVLQKWTYTAQGAFESYSRWSKSTISGTAEAVDMVERRRRDASGKLEKWLFSGGEMQKYWRWVNTGPDGSATADMLRERITKAANGELIVDLWNELGHHTKSIFDKFGDLIGGTSIPQPSWPIPWF</sequence>
<organism evidence="2 3">
    <name type="scientific">Nannocystis punicea</name>
    <dbReference type="NCBI Taxonomy" id="2995304"/>
    <lineage>
        <taxon>Bacteria</taxon>
        <taxon>Pseudomonadati</taxon>
        <taxon>Myxococcota</taxon>
        <taxon>Polyangia</taxon>
        <taxon>Nannocystales</taxon>
        <taxon>Nannocystaceae</taxon>
        <taxon>Nannocystis</taxon>
    </lineage>
</organism>
<feature type="region of interest" description="Disordered" evidence="1">
    <location>
        <begin position="1"/>
        <end position="38"/>
    </location>
</feature>
<reference evidence="2" key="1">
    <citation type="submission" date="2022-11" db="EMBL/GenBank/DDBJ databases">
        <title>Minimal conservation of predation-associated metabolite biosynthetic gene clusters underscores biosynthetic potential of Myxococcota including descriptions for ten novel species: Archangium lansinium sp. nov., Myxococcus landrumus sp. nov., Nannocystis bai.</title>
        <authorList>
            <person name="Ahearne A."/>
            <person name="Stevens C."/>
            <person name="Dowd S."/>
        </authorList>
    </citation>
    <scope>NUCLEOTIDE SEQUENCE</scope>
    <source>
        <strain evidence="2">Fl3</strain>
    </source>
</reference>
<protein>
    <submittedName>
        <fullName evidence="2">Uncharacterized protein</fullName>
    </submittedName>
</protein>
<evidence type="ECO:0000313" key="2">
    <source>
        <dbReference type="EMBL" id="WAS90903.1"/>
    </source>
</evidence>
<dbReference type="EMBL" id="CP114040">
    <property type="protein sequence ID" value="WAS90903.1"/>
    <property type="molecule type" value="Genomic_DNA"/>
</dbReference>
<evidence type="ECO:0000313" key="3">
    <source>
        <dbReference type="Proteomes" id="UP001164459"/>
    </source>
</evidence>
<keyword evidence="3" id="KW-1185">Reference proteome</keyword>
<name>A0ABY7GVC3_9BACT</name>